<evidence type="ECO:0000313" key="1">
    <source>
        <dbReference type="EMBL" id="KAF2131086.1"/>
    </source>
</evidence>
<dbReference type="OrthoDB" id="3682664at2759"/>
<dbReference type="InterPro" id="IPR006771">
    <property type="entry name" value="CetA-like"/>
</dbReference>
<dbReference type="RefSeq" id="XP_033525473.1">
    <property type="nucleotide sequence ID" value="XM_033663504.1"/>
</dbReference>
<name>A0A6A6AHP7_9PLEO</name>
<dbReference type="GeneID" id="54403936"/>
<dbReference type="AlphaFoldDB" id="A0A6A6AHP7"/>
<dbReference type="Proteomes" id="UP000799771">
    <property type="component" value="Unassembled WGS sequence"/>
</dbReference>
<sequence length="170" mass="18335">MNTGHGTSPQEIAIIDTVEPAGVQGLVINNCPFTIYVRQAVAEFPSSRPTEPCAHFGETTERTIAPGETYNAPFLAAKDTCGHSLKMSRTPNAFEVYQLEYNWSLENDELWYNLSSDTAAPFDDVARAVHTQAGDCAKFSCTPGELGPGVCDYPVLAACKNKEGIVAVLC</sequence>
<reference evidence="1" key="1">
    <citation type="journal article" date="2020" name="Stud. Mycol.">
        <title>101 Dothideomycetes genomes: a test case for predicting lifestyles and emergence of pathogens.</title>
        <authorList>
            <person name="Haridas S."/>
            <person name="Albert R."/>
            <person name="Binder M."/>
            <person name="Bloem J."/>
            <person name="Labutti K."/>
            <person name="Salamov A."/>
            <person name="Andreopoulos B."/>
            <person name="Baker S."/>
            <person name="Barry K."/>
            <person name="Bills G."/>
            <person name="Bluhm B."/>
            <person name="Cannon C."/>
            <person name="Castanera R."/>
            <person name="Culley D."/>
            <person name="Daum C."/>
            <person name="Ezra D."/>
            <person name="Gonzalez J."/>
            <person name="Henrissat B."/>
            <person name="Kuo A."/>
            <person name="Liang C."/>
            <person name="Lipzen A."/>
            <person name="Lutzoni F."/>
            <person name="Magnuson J."/>
            <person name="Mondo S."/>
            <person name="Nolan M."/>
            <person name="Ohm R."/>
            <person name="Pangilinan J."/>
            <person name="Park H.-J."/>
            <person name="Ramirez L."/>
            <person name="Alfaro M."/>
            <person name="Sun H."/>
            <person name="Tritt A."/>
            <person name="Yoshinaga Y."/>
            <person name="Zwiers L.-H."/>
            <person name="Turgeon B."/>
            <person name="Goodwin S."/>
            <person name="Spatafora J."/>
            <person name="Crous P."/>
            <person name="Grigoriev I."/>
        </authorList>
    </citation>
    <scope>NUCLEOTIDE SEQUENCE</scope>
    <source>
        <strain evidence="1">CBS 119687</strain>
    </source>
</reference>
<keyword evidence="2" id="KW-1185">Reference proteome</keyword>
<protein>
    <submittedName>
        <fullName evidence="1">Uncharacterized protein</fullName>
    </submittedName>
</protein>
<dbReference type="Pfam" id="PF04681">
    <property type="entry name" value="Bys1"/>
    <property type="match status" value="1"/>
</dbReference>
<proteinExistence type="predicted"/>
<gene>
    <name evidence="1" type="ORF">P153DRAFT_287076</name>
</gene>
<accession>A0A6A6AHP7</accession>
<evidence type="ECO:0000313" key="2">
    <source>
        <dbReference type="Proteomes" id="UP000799771"/>
    </source>
</evidence>
<dbReference type="EMBL" id="ML977503">
    <property type="protein sequence ID" value="KAF2131086.1"/>
    <property type="molecule type" value="Genomic_DNA"/>
</dbReference>
<organism evidence="1 2">
    <name type="scientific">Dothidotthia symphoricarpi CBS 119687</name>
    <dbReference type="NCBI Taxonomy" id="1392245"/>
    <lineage>
        <taxon>Eukaryota</taxon>
        <taxon>Fungi</taxon>
        <taxon>Dikarya</taxon>
        <taxon>Ascomycota</taxon>
        <taxon>Pezizomycotina</taxon>
        <taxon>Dothideomycetes</taxon>
        <taxon>Pleosporomycetidae</taxon>
        <taxon>Pleosporales</taxon>
        <taxon>Dothidotthiaceae</taxon>
        <taxon>Dothidotthia</taxon>
    </lineage>
</organism>